<dbReference type="EMBL" id="JAYMYR010000008">
    <property type="protein sequence ID" value="KAK7348574.1"/>
    <property type="molecule type" value="Genomic_DNA"/>
</dbReference>
<comment type="caution">
    <text evidence="1">The sequence shown here is derived from an EMBL/GenBank/DDBJ whole genome shotgun (WGS) entry which is preliminary data.</text>
</comment>
<proteinExistence type="predicted"/>
<organism evidence="1 2">
    <name type="scientific">Phaseolus coccineus</name>
    <name type="common">Scarlet runner bean</name>
    <name type="synonym">Phaseolus multiflorus</name>
    <dbReference type="NCBI Taxonomy" id="3886"/>
    <lineage>
        <taxon>Eukaryota</taxon>
        <taxon>Viridiplantae</taxon>
        <taxon>Streptophyta</taxon>
        <taxon>Embryophyta</taxon>
        <taxon>Tracheophyta</taxon>
        <taxon>Spermatophyta</taxon>
        <taxon>Magnoliopsida</taxon>
        <taxon>eudicotyledons</taxon>
        <taxon>Gunneridae</taxon>
        <taxon>Pentapetalae</taxon>
        <taxon>rosids</taxon>
        <taxon>fabids</taxon>
        <taxon>Fabales</taxon>
        <taxon>Fabaceae</taxon>
        <taxon>Papilionoideae</taxon>
        <taxon>50 kb inversion clade</taxon>
        <taxon>NPAAA clade</taxon>
        <taxon>indigoferoid/millettioid clade</taxon>
        <taxon>Phaseoleae</taxon>
        <taxon>Phaseolus</taxon>
    </lineage>
</organism>
<gene>
    <name evidence="1" type="ORF">VNO80_23133</name>
</gene>
<sequence>MSAPVSMVYGPCHDRVAEKSYLWKGCACCEYRNKIGKTGCGLLSTQSGWTIPFGLLGNSGLVVLAEGGWWRQGIAPVRCDGVD</sequence>
<protein>
    <submittedName>
        <fullName evidence="1">Uncharacterized protein</fullName>
    </submittedName>
</protein>
<keyword evidence="2" id="KW-1185">Reference proteome</keyword>
<evidence type="ECO:0000313" key="2">
    <source>
        <dbReference type="Proteomes" id="UP001374584"/>
    </source>
</evidence>
<accession>A0AAN9QUZ2</accession>
<dbReference type="Proteomes" id="UP001374584">
    <property type="component" value="Unassembled WGS sequence"/>
</dbReference>
<evidence type="ECO:0000313" key="1">
    <source>
        <dbReference type="EMBL" id="KAK7348574.1"/>
    </source>
</evidence>
<name>A0AAN9QUZ2_PHACN</name>
<reference evidence="1 2" key="1">
    <citation type="submission" date="2024-01" db="EMBL/GenBank/DDBJ databases">
        <title>The genomes of 5 underutilized Papilionoideae crops provide insights into root nodulation and disease resistanc.</title>
        <authorList>
            <person name="Jiang F."/>
        </authorList>
    </citation>
    <scope>NUCLEOTIDE SEQUENCE [LARGE SCALE GENOMIC DNA]</scope>
    <source>
        <strain evidence="1">JINMINGXINNONG_FW02</strain>
        <tissue evidence="1">Leaves</tissue>
    </source>
</reference>
<dbReference type="AlphaFoldDB" id="A0AAN9QUZ2"/>